<keyword evidence="4" id="KW-0597">Phosphoprotein</keyword>
<evidence type="ECO:0000256" key="9">
    <source>
        <dbReference type="SAM" id="MobiDB-lite"/>
    </source>
</evidence>
<keyword evidence="3" id="KW-0723">Serine/threonine-protein kinase</keyword>
<dbReference type="CDD" id="cd07841">
    <property type="entry name" value="STKc_CDK7"/>
    <property type="match status" value="1"/>
</dbReference>
<dbReference type="SMART" id="SM00220">
    <property type="entry name" value="S_TKc"/>
    <property type="match status" value="1"/>
</dbReference>
<keyword evidence="12" id="KW-1185">Reference proteome</keyword>
<evidence type="ECO:0000256" key="6">
    <source>
        <dbReference type="ARBA" id="ARBA00022741"/>
    </source>
</evidence>
<gene>
    <name evidence="11" type="ORF">BASA50_002198</name>
</gene>
<dbReference type="Proteomes" id="UP001648503">
    <property type="component" value="Unassembled WGS sequence"/>
</dbReference>
<dbReference type="EMBL" id="JAFCIX010000030">
    <property type="protein sequence ID" value="KAH6600631.1"/>
    <property type="molecule type" value="Genomic_DNA"/>
</dbReference>
<dbReference type="Gene3D" id="3.30.200.20">
    <property type="entry name" value="Phosphorylase Kinase, domain 1"/>
    <property type="match status" value="1"/>
</dbReference>
<dbReference type="InterPro" id="IPR000719">
    <property type="entry name" value="Prot_kinase_dom"/>
</dbReference>
<evidence type="ECO:0000256" key="7">
    <source>
        <dbReference type="ARBA" id="ARBA00022777"/>
    </source>
</evidence>
<keyword evidence="7" id="KW-0418">Kinase</keyword>
<dbReference type="InterPro" id="IPR011009">
    <property type="entry name" value="Kinase-like_dom_sf"/>
</dbReference>
<sequence>MGASTPTYSSYEKERKVGEGTYAVVYQGWAIPAVSQSELLQTQRPIGAGARKKEPEKRKVAIKKIKVGQFKDGLDMSAIREVKLLKELRHPNIVELIDVFAHKTNLNLVLEFLDADLEMIIKNKNVVFSAGDIKSWMLMILRGLFHCHRSFILHRDLKPNNLLLSSNGQLKLADFGLAREFGDPSRVMTCQVVTRWYRAPELLLGARQYGTAVDMWSVGCIFAELMLRTPYFAAETDIGQLQIIFRALGTPTEEDWPGLKSLPDYHEFVIHPKTPLSILFTAASNDTLDLLQRMIIFDPLKRVSAEQALDHAYFRNLPRPTDPSRLPRDTLGQTQQHEDLVESGNDVGTTSGVGSKRKMDPPTQNLSGNTDGPRKLARKLF</sequence>
<dbReference type="Gene3D" id="1.10.510.10">
    <property type="entry name" value="Transferase(Phosphotransferase) domain 1"/>
    <property type="match status" value="1"/>
</dbReference>
<evidence type="ECO:0000313" key="12">
    <source>
        <dbReference type="Proteomes" id="UP001648503"/>
    </source>
</evidence>
<reference evidence="11 12" key="1">
    <citation type="submission" date="2021-02" db="EMBL/GenBank/DDBJ databases">
        <title>Variation within the Batrachochytrium salamandrivorans European outbreak.</title>
        <authorList>
            <person name="Kelly M."/>
            <person name="Pasmans F."/>
            <person name="Shea T.P."/>
            <person name="Munoz J.F."/>
            <person name="Carranza S."/>
            <person name="Cuomo C.A."/>
            <person name="Martel A."/>
        </authorList>
    </citation>
    <scope>NUCLEOTIDE SEQUENCE [LARGE SCALE GENOMIC DNA]</scope>
    <source>
        <strain evidence="11 12">AMFP18/2</strain>
    </source>
</reference>
<evidence type="ECO:0000259" key="10">
    <source>
        <dbReference type="PROSITE" id="PS50011"/>
    </source>
</evidence>
<proteinExistence type="inferred from homology"/>
<accession>A0ABQ8FMA9</accession>
<evidence type="ECO:0000256" key="4">
    <source>
        <dbReference type="ARBA" id="ARBA00022553"/>
    </source>
</evidence>
<feature type="region of interest" description="Disordered" evidence="9">
    <location>
        <begin position="336"/>
        <end position="381"/>
    </location>
</feature>
<dbReference type="PANTHER" id="PTHR24056">
    <property type="entry name" value="CELL DIVISION PROTEIN KINASE"/>
    <property type="match status" value="1"/>
</dbReference>
<evidence type="ECO:0000256" key="8">
    <source>
        <dbReference type="ARBA" id="ARBA00022840"/>
    </source>
</evidence>
<dbReference type="EC" id="2.7.11.23" evidence="2"/>
<keyword evidence="6" id="KW-0547">Nucleotide-binding</keyword>
<evidence type="ECO:0000256" key="3">
    <source>
        <dbReference type="ARBA" id="ARBA00022527"/>
    </source>
</evidence>
<evidence type="ECO:0000256" key="5">
    <source>
        <dbReference type="ARBA" id="ARBA00022679"/>
    </source>
</evidence>
<evidence type="ECO:0000256" key="1">
    <source>
        <dbReference type="ARBA" id="ARBA00006485"/>
    </source>
</evidence>
<feature type="domain" description="Protein kinase" evidence="10">
    <location>
        <begin position="11"/>
        <end position="314"/>
    </location>
</feature>
<dbReference type="Pfam" id="PF00069">
    <property type="entry name" value="Pkinase"/>
    <property type="match status" value="1"/>
</dbReference>
<dbReference type="PROSITE" id="PS00108">
    <property type="entry name" value="PROTEIN_KINASE_ST"/>
    <property type="match status" value="1"/>
</dbReference>
<dbReference type="InterPro" id="IPR050108">
    <property type="entry name" value="CDK"/>
</dbReference>
<organism evidence="11 12">
    <name type="scientific">Batrachochytrium salamandrivorans</name>
    <dbReference type="NCBI Taxonomy" id="1357716"/>
    <lineage>
        <taxon>Eukaryota</taxon>
        <taxon>Fungi</taxon>
        <taxon>Fungi incertae sedis</taxon>
        <taxon>Chytridiomycota</taxon>
        <taxon>Chytridiomycota incertae sedis</taxon>
        <taxon>Chytridiomycetes</taxon>
        <taxon>Rhizophydiales</taxon>
        <taxon>Rhizophydiales incertae sedis</taxon>
        <taxon>Batrachochytrium</taxon>
    </lineage>
</organism>
<comment type="similarity">
    <text evidence="1">Belongs to the protein kinase superfamily. CMGC Ser/Thr protein kinase family. CDC2/CDKX subfamily.</text>
</comment>
<dbReference type="PANTHER" id="PTHR24056:SF0">
    <property type="entry name" value="CYCLIN-DEPENDENT KINASE 7"/>
    <property type="match status" value="1"/>
</dbReference>
<keyword evidence="8" id="KW-0067">ATP-binding</keyword>
<protein>
    <recommendedName>
        <fullName evidence="2">[RNA-polymerase]-subunit kinase</fullName>
        <ecNumber evidence="2">2.7.11.23</ecNumber>
    </recommendedName>
</protein>
<keyword evidence="5" id="KW-0808">Transferase</keyword>
<dbReference type="InterPro" id="IPR008271">
    <property type="entry name" value="Ser/Thr_kinase_AS"/>
</dbReference>
<dbReference type="PROSITE" id="PS50011">
    <property type="entry name" value="PROTEIN_KINASE_DOM"/>
    <property type="match status" value="1"/>
</dbReference>
<evidence type="ECO:0000313" key="11">
    <source>
        <dbReference type="EMBL" id="KAH6600631.1"/>
    </source>
</evidence>
<dbReference type="InterPro" id="IPR037770">
    <property type="entry name" value="CDK7"/>
</dbReference>
<name>A0ABQ8FMA9_9FUNG</name>
<comment type="caution">
    <text evidence="11">The sequence shown here is derived from an EMBL/GenBank/DDBJ whole genome shotgun (WGS) entry which is preliminary data.</text>
</comment>
<evidence type="ECO:0000256" key="2">
    <source>
        <dbReference type="ARBA" id="ARBA00012409"/>
    </source>
</evidence>
<dbReference type="SUPFAM" id="SSF56112">
    <property type="entry name" value="Protein kinase-like (PK-like)"/>
    <property type="match status" value="1"/>
</dbReference>